<dbReference type="EMBL" id="DF968182">
    <property type="protein sequence ID" value="GAP43996.1"/>
    <property type="molecule type" value="Genomic_DNA"/>
</dbReference>
<dbReference type="InterPro" id="IPR017508">
    <property type="entry name" value="HipA_N1"/>
</dbReference>
<dbReference type="Pfam" id="PF13657">
    <property type="entry name" value="Couple_hipA"/>
    <property type="match status" value="1"/>
</dbReference>
<dbReference type="AlphaFoldDB" id="A0A0S7BT82"/>
<dbReference type="RefSeq" id="WP_062042046.1">
    <property type="nucleotide sequence ID" value="NZ_DF968182.1"/>
</dbReference>
<dbReference type="NCBIfam" id="TIGR03071">
    <property type="entry name" value="couple_hipA"/>
    <property type="match status" value="1"/>
</dbReference>
<dbReference type="Proteomes" id="UP000053091">
    <property type="component" value="Unassembled WGS sequence"/>
</dbReference>
<sequence length="104" mass="11765">MRKAKVFVKGVEAGILTELVQNIAYLFEYHEEYDGLAVSRTMPVKGKVYKFNMFPPFFDGLLPEGFQLEGLLKIKKIDKNDCFSQLIAVGEDMIGVVTVKEVTE</sequence>
<accession>A0A0S7BT82</accession>
<feature type="domain" description="HipA N-terminal subdomain 1" evidence="1">
    <location>
        <begin position="5"/>
        <end position="99"/>
    </location>
</feature>
<keyword evidence="3" id="KW-1185">Reference proteome</keyword>
<evidence type="ECO:0000313" key="3">
    <source>
        <dbReference type="Proteomes" id="UP000053091"/>
    </source>
</evidence>
<name>A0A0S7BT82_9BACT</name>
<evidence type="ECO:0000259" key="1">
    <source>
        <dbReference type="Pfam" id="PF13657"/>
    </source>
</evidence>
<gene>
    <name evidence="2" type="ORF">TBC1_112155</name>
</gene>
<dbReference type="OrthoDB" id="196808at2"/>
<protein>
    <submittedName>
        <fullName evidence="2">Protein containing HipA N-terminal domain</fullName>
    </submittedName>
</protein>
<dbReference type="STRING" id="1678841.TBC1_112155"/>
<proteinExistence type="predicted"/>
<evidence type="ECO:0000313" key="2">
    <source>
        <dbReference type="EMBL" id="GAP43996.1"/>
    </source>
</evidence>
<organism evidence="2">
    <name type="scientific">Lentimicrobium saccharophilum</name>
    <dbReference type="NCBI Taxonomy" id="1678841"/>
    <lineage>
        <taxon>Bacteria</taxon>
        <taxon>Pseudomonadati</taxon>
        <taxon>Bacteroidota</taxon>
        <taxon>Bacteroidia</taxon>
        <taxon>Bacteroidales</taxon>
        <taxon>Lentimicrobiaceae</taxon>
        <taxon>Lentimicrobium</taxon>
    </lineage>
</organism>
<reference evidence="2" key="1">
    <citation type="journal article" date="2015" name="Genome Announc.">
        <title>Draft Genome Sequence of Bacteroidales Strain TBC1, a Novel Isolate from a Methanogenic Wastewater Treatment System.</title>
        <authorList>
            <person name="Tourlousse D.M."/>
            <person name="Matsuura N."/>
            <person name="Sun L."/>
            <person name="Toyonaga M."/>
            <person name="Kuroda K."/>
            <person name="Ohashi A."/>
            <person name="Cruz R."/>
            <person name="Yamaguchi T."/>
            <person name="Sekiguchi Y."/>
        </authorList>
    </citation>
    <scope>NUCLEOTIDE SEQUENCE [LARGE SCALE GENOMIC DNA]</scope>
    <source>
        <strain evidence="2">TBC1</strain>
    </source>
</reference>